<dbReference type="InterPro" id="IPR057737">
    <property type="entry name" value="Condensation_MtbB-like"/>
</dbReference>
<reference evidence="19" key="1">
    <citation type="submission" date="2006-03" db="EMBL/GenBank/DDBJ databases">
        <title>Complete sequence of Rhodopseudomonas palustris BisB18.</title>
        <authorList>
            <consortium name="US DOE Joint Genome Institute"/>
            <person name="Copeland A."/>
            <person name="Lucas S."/>
            <person name="Lapidus A."/>
            <person name="Barry K."/>
            <person name="Detter J.C."/>
            <person name="Glavina del Rio T."/>
            <person name="Hammon N."/>
            <person name="Israni S."/>
            <person name="Dalin E."/>
            <person name="Tice H."/>
            <person name="Pitluck S."/>
            <person name="Chain P."/>
            <person name="Malfatti S."/>
            <person name="Shin M."/>
            <person name="Vergez L."/>
            <person name="Schmutz J."/>
            <person name="Larimer F."/>
            <person name="Land M."/>
            <person name="Hauser L."/>
            <person name="Pelletier D.A."/>
            <person name="Kyrpides N."/>
            <person name="Anderson I."/>
            <person name="Oda Y."/>
            <person name="Harwood C.S."/>
            <person name="Richardson P."/>
        </authorList>
    </citation>
    <scope>NUCLEOTIDE SEQUENCE [LARGE SCALE GENOMIC DNA]</scope>
    <source>
        <strain evidence="19">BisB18</strain>
    </source>
</reference>
<dbReference type="InterPro" id="IPR020841">
    <property type="entry name" value="PKS_Beta-ketoAc_synthase_dom"/>
</dbReference>
<evidence type="ECO:0000256" key="1">
    <source>
        <dbReference type="ARBA" id="ARBA00001957"/>
    </source>
</evidence>
<dbReference type="GO" id="GO:0004315">
    <property type="term" value="F:3-oxoacyl-[acyl-carrier-protein] synthase activity"/>
    <property type="evidence" value="ECO:0007669"/>
    <property type="project" value="InterPro"/>
</dbReference>
<keyword evidence="11" id="KW-0511">Multifunctional enzyme</keyword>
<dbReference type="InterPro" id="IPR042099">
    <property type="entry name" value="ANL_N_sf"/>
</dbReference>
<evidence type="ECO:0000256" key="16">
    <source>
        <dbReference type="SAM" id="MobiDB-lite"/>
    </source>
</evidence>
<dbReference type="Pfam" id="PF08659">
    <property type="entry name" value="KR"/>
    <property type="match status" value="1"/>
</dbReference>
<dbReference type="KEGG" id="rpc:RPC_3036"/>
<dbReference type="EMBL" id="CP000301">
    <property type="protein sequence ID" value="ABD88581.1"/>
    <property type="molecule type" value="Genomic_DNA"/>
</dbReference>
<dbReference type="Pfam" id="PF23024">
    <property type="entry name" value="AMP-dom_DIP2-like"/>
    <property type="match status" value="1"/>
</dbReference>
<dbReference type="SMART" id="SM00827">
    <property type="entry name" value="PKS_AT"/>
    <property type="match status" value="1"/>
</dbReference>
<dbReference type="InterPro" id="IPR020845">
    <property type="entry name" value="AMP-binding_CS"/>
</dbReference>
<dbReference type="CDD" id="cd00833">
    <property type="entry name" value="PKS"/>
    <property type="match status" value="1"/>
</dbReference>
<keyword evidence="5" id="KW-0597">Phosphoprotein</keyword>
<dbReference type="SMART" id="SM00825">
    <property type="entry name" value="PKS_KS"/>
    <property type="match status" value="1"/>
</dbReference>
<dbReference type="InterPro" id="IPR025110">
    <property type="entry name" value="AMP-bd_C"/>
</dbReference>
<dbReference type="InterPro" id="IPR009081">
    <property type="entry name" value="PP-bd_ACP"/>
</dbReference>
<dbReference type="InterPro" id="IPR036736">
    <property type="entry name" value="ACP-like_sf"/>
</dbReference>
<dbReference type="PANTHER" id="PTHR43775:SF37">
    <property type="entry name" value="SI:DKEY-61P9.11"/>
    <property type="match status" value="1"/>
</dbReference>
<dbReference type="PROSITE" id="PS00606">
    <property type="entry name" value="KS3_1"/>
    <property type="match status" value="1"/>
</dbReference>
<dbReference type="Gene3D" id="1.10.1200.10">
    <property type="entry name" value="ACP-like"/>
    <property type="match status" value="4"/>
</dbReference>
<evidence type="ECO:0000256" key="7">
    <source>
        <dbReference type="ARBA" id="ARBA00022679"/>
    </source>
</evidence>
<dbReference type="InterPro" id="IPR032821">
    <property type="entry name" value="PKS_assoc"/>
</dbReference>
<dbReference type="InterPro" id="IPR016039">
    <property type="entry name" value="Thiolase-like"/>
</dbReference>
<accession>Q212V5</accession>
<keyword evidence="8" id="KW-0677">Repeat</keyword>
<dbReference type="InterPro" id="IPR057326">
    <property type="entry name" value="KR_dom"/>
</dbReference>
<evidence type="ECO:0000256" key="14">
    <source>
        <dbReference type="ARBA" id="ARBA00066651"/>
    </source>
</evidence>
<feature type="region of interest" description="Disordered" evidence="16">
    <location>
        <begin position="581"/>
        <end position="600"/>
    </location>
</feature>
<dbReference type="SUPFAM" id="SSF56801">
    <property type="entry name" value="Acetyl-CoA synthetase-like"/>
    <property type="match status" value="2"/>
</dbReference>
<protein>
    <recommendedName>
        <fullName evidence="15">L-cysteine--[L-cysteinyl-carrier protein] ligase</fullName>
        <ecNumber evidence="14">6.2.1.69</ecNumber>
    </recommendedName>
    <alternativeName>
        <fullName evidence="15">L-cysteine--[L-cysteinyl-carrier protein] ligase</fullName>
    </alternativeName>
</protein>
<dbReference type="GO" id="GO:0009403">
    <property type="term" value="P:toxin biosynthetic process"/>
    <property type="evidence" value="ECO:0007669"/>
    <property type="project" value="UniProtKB-ARBA"/>
</dbReference>
<dbReference type="eggNOG" id="COG3321">
    <property type="taxonomic scope" value="Bacteria"/>
</dbReference>
<dbReference type="InterPro" id="IPR020806">
    <property type="entry name" value="PKS_PP-bd"/>
</dbReference>
<evidence type="ECO:0000256" key="3">
    <source>
        <dbReference type="ARBA" id="ARBA00006432"/>
    </source>
</evidence>
<feature type="domain" description="Carrier" evidence="17">
    <location>
        <begin position="4056"/>
        <end position="4131"/>
    </location>
</feature>
<feature type="region of interest" description="Disordered" evidence="16">
    <location>
        <begin position="3463"/>
        <end position="3497"/>
    </location>
</feature>
<dbReference type="Pfam" id="PF00109">
    <property type="entry name" value="ketoacyl-synt"/>
    <property type="match status" value="1"/>
</dbReference>
<dbReference type="GO" id="GO:0031177">
    <property type="term" value="F:phosphopantetheine binding"/>
    <property type="evidence" value="ECO:0007669"/>
    <property type="project" value="InterPro"/>
</dbReference>
<evidence type="ECO:0000256" key="13">
    <source>
        <dbReference type="ARBA" id="ARBA00052643"/>
    </source>
</evidence>
<dbReference type="Gene3D" id="3.40.50.12780">
    <property type="entry name" value="N-terminal domain of ligase-like"/>
    <property type="match status" value="2"/>
</dbReference>
<comment type="cofactor">
    <cofactor evidence="1">
        <name>pantetheine 4'-phosphate</name>
        <dbReference type="ChEBI" id="CHEBI:47942"/>
    </cofactor>
</comment>
<evidence type="ECO:0000256" key="2">
    <source>
        <dbReference type="ARBA" id="ARBA00004924"/>
    </source>
</evidence>
<dbReference type="InterPro" id="IPR029063">
    <property type="entry name" value="SAM-dependent_MTases_sf"/>
</dbReference>
<dbReference type="STRING" id="316056.RPC_3036"/>
<dbReference type="CDD" id="cd05274">
    <property type="entry name" value="KR_FAS_SDR_x"/>
    <property type="match status" value="1"/>
</dbReference>
<organism evidence="19">
    <name type="scientific">Rhodopseudomonas palustris (strain BisB18)</name>
    <dbReference type="NCBI Taxonomy" id="316056"/>
    <lineage>
        <taxon>Bacteria</taxon>
        <taxon>Pseudomonadati</taxon>
        <taxon>Pseudomonadota</taxon>
        <taxon>Alphaproteobacteria</taxon>
        <taxon>Hyphomicrobiales</taxon>
        <taxon>Nitrobacteraceae</taxon>
        <taxon>Rhodopseudomonas</taxon>
    </lineage>
</organism>
<dbReference type="InterPro" id="IPR014030">
    <property type="entry name" value="Ketoacyl_synth_N"/>
</dbReference>
<dbReference type="InterPro" id="IPR001242">
    <property type="entry name" value="Condensation_dom"/>
</dbReference>
<dbReference type="PROSITE" id="PS00012">
    <property type="entry name" value="PHOSPHOPANTETHEINE"/>
    <property type="match status" value="1"/>
</dbReference>
<dbReference type="SUPFAM" id="SSF51735">
    <property type="entry name" value="NAD(P)-binding Rossmann-fold domains"/>
    <property type="match status" value="2"/>
</dbReference>
<dbReference type="InterPro" id="IPR014043">
    <property type="entry name" value="Acyl_transferase_dom"/>
</dbReference>
<dbReference type="SUPFAM" id="SSF53901">
    <property type="entry name" value="Thiolase-like"/>
    <property type="match status" value="1"/>
</dbReference>
<dbReference type="InterPro" id="IPR040097">
    <property type="entry name" value="FAAL/FAAC"/>
</dbReference>
<dbReference type="InterPro" id="IPR045851">
    <property type="entry name" value="AMP-bd_C_sf"/>
</dbReference>
<dbReference type="Gene3D" id="3.40.50.150">
    <property type="entry name" value="Vaccinia Virus protein VP39"/>
    <property type="match status" value="1"/>
</dbReference>
<dbReference type="InterPro" id="IPR050091">
    <property type="entry name" value="PKS_NRPS_Biosynth_Enz"/>
</dbReference>
<dbReference type="HOGENOM" id="CLU_000022_40_3_5"/>
<evidence type="ECO:0000256" key="5">
    <source>
        <dbReference type="ARBA" id="ARBA00022553"/>
    </source>
</evidence>
<evidence type="ECO:0000256" key="8">
    <source>
        <dbReference type="ARBA" id="ARBA00022737"/>
    </source>
</evidence>
<dbReference type="CDD" id="cd19535">
    <property type="entry name" value="Cyc_NRPS"/>
    <property type="match status" value="2"/>
</dbReference>
<dbReference type="PROSITE" id="PS52004">
    <property type="entry name" value="KS3_2"/>
    <property type="match status" value="1"/>
</dbReference>
<dbReference type="Pfam" id="PF00550">
    <property type="entry name" value="PP-binding"/>
    <property type="match status" value="4"/>
</dbReference>
<dbReference type="InterPro" id="IPR013968">
    <property type="entry name" value="PKS_KR"/>
</dbReference>
<dbReference type="eggNOG" id="COG1020">
    <property type="taxonomic scope" value="Bacteria"/>
</dbReference>
<dbReference type="SUPFAM" id="SSF52777">
    <property type="entry name" value="CoA-dependent acyltransferases"/>
    <property type="match status" value="4"/>
</dbReference>
<dbReference type="InterPro" id="IPR014031">
    <property type="entry name" value="Ketoacyl_synth_C"/>
</dbReference>
<dbReference type="Gene3D" id="3.40.50.720">
    <property type="entry name" value="NAD(P)-binding Rossmann-like Domain"/>
    <property type="match status" value="1"/>
</dbReference>
<comment type="similarity">
    <text evidence="3">Belongs to the ATP-dependent AMP-binding enzyme family.</text>
</comment>
<dbReference type="Pfam" id="PF08242">
    <property type="entry name" value="Methyltransf_12"/>
    <property type="match status" value="1"/>
</dbReference>
<comment type="catalytic activity">
    <reaction evidence="13">
        <text>holo-[peptidyl-carrier protein] + L-cysteine + ATP = L-cysteinyl-[peptidyl-carrier protein] + AMP + diphosphate</text>
        <dbReference type="Rhea" id="RHEA:61680"/>
        <dbReference type="Rhea" id="RHEA-COMP:11480"/>
        <dbReference type="Rhea" id="RHEA-COMP:15906"/>
        <dbReference type="ChEBI" id="CHEBI:30616"/>
        <dbReference type="ChEBI" id="CHEBI:33019"/>
        <dbReference type="ChEBI" id="CHEBI:35235"/>
        <dbReference type="ChEBI" id="CHEBI:64479"/>
        <dbReference type="ChEBI" id="CHEBI:144926"/>
        <dbReference type="ChEBI" id="CHEBI:456215"/>
        <dbReference type="EC" id="6.2.1.69"/>
    </reaction>
    <physiologicalReaction direction="left-to-right" evidence="13">
        <dbReference type="Rhea" id="RHEA:61681"/>
    </physiologicalReaction>
</comment>
<dbReference type="InterPro" id="IPR023213">
    <property type="entry name" value="CAT-like_dom_sf"/>
</dbReference>
<dbReference type="PROSITE" id="PS00455">
    <property type="entry name" value="AMP_BINDING"/>
    <property type="match status" value="1"/>
</dbReference>
<dbReference type="Gene3D" id="3.30.70.3290">
    <property type="match status" value="1"/>
</dbReference>
<evidence type="ECO:0000256" key="12">
    <source>
        <dbReference type="ARBA" id="ARBA00029443"/>
    </source>
</evidence>
<dbReference type="RefSeq" id="WP_011473476.1">
    <property type="nucleotide sequence ID" value="NC_007925.1"/>
</dbReference>
<dbReference type="SUPFAM" id="SSF52151">
    <property type="entry name" value="FabD/lysophospholipase-like"/>
    <property type="match status" value="1"/>
</dbReference>
<sequence>MCTDADPGRSSRDTLVSRLEKYAQLEGGRPALDFVDRSTGTRTQLSYGELSHRVKAVAVNVQDALVPGGRALLLLPSGHDYVVALLACLYAGAVAVPVNLPGASRVARVLGRVEHISRDCGATAILTTRAIADQSREALTSFVAAHRLRLILIDDAKSGRAWSGYSPSETDIAFIQYTSGSTAEPKGVINRHDTLISNVSFLRCLLWPKDAPVVASWLPLFHDMGLIMGVLAPLALGGRVVYMAPGAFVSDPLMWLELAARERAAVLPCPAFALDACVEHYDADRLRDLDLSCVESLVPAAEPVHLRQVRAFFDLYSRHGLHWGAIRPSYGLAEATLIASGSSHDGGPVAVSVDAASIARGTALVVTDGAPDSRVYLSNGADFGGQDLRIVDPETRRTKPAGDVGEIWISGAAIAAGYWGRSDATEETFAAHLSDDGASDATNYLRTGDLGFLHGGHLYITGRSKDVMIFRGQCHYPNDIEASLANLHDDIIAGGAAAFAIPGDQGVERLVVVQEVRRHSDLDAAALEASIRETIAREHGLAAHDVVLIRRGTLKRTTSGKVRRAEMRRLYISGGLTIVGSDRQPAGQDTRSPSREQRRDAVRGKVLDCVRRALGPSSPRVIDPARSLFALGLDSLAATQAVAALERDLGRSLPEGVLFDYPTVDALSDWLVSRAEEAPCLPPDQPLSRREAGEPLAIVGLSCLFPAGANDIEDPAEFWRWLMTGGDAVRGLAADRFRQDLDIPGYGACLRRVDGFDAAFFGVGPREAMNMDPQQRLLLEATWHALEDAGFVPQSLRGSDTGVFVGVGTGDYGHLPFVTRDPAHLDPYYGTGNAFAAVAGRISYVFDWSGPSIAVDTACSASHAAVHLACQSLRTGESSLAVAAGVKLQILPEIDLVLARAGMLAADGRCKTFDAAADGYVRGEGAGVVVIKRLADALRDGDPIRAVIRESVLSQDGASASLSAPNSEAQRRMLSKALARAEWTPADVDYVELHGTGTRLGDPIEFEALASVFFGRDATDPLYLGSVKTNIGHLEAAAGIAGLIKVVLALQEGRIPPNLHYNRPNPAIDLARIPAVIPTAPIDWPLRGDRRRAGVTSFGFAGTIGHILLEQAPLREAPACCRSDRVSLLLLSARSTGSLEELRRRYLECLRDLDGPLSAFVNAAARQRQHFLDHRLIAIGADAKGLAGALVAANPVQQQRPARICFLFTGQGAQHAGMGRALYDAEPAFRRAIDRVDAAMSPFLGGSIRDLMFAADALELHETRYTQPAMFAFGYALAQLWRGWGVEPDTIIGHSIGEVAALVHAGSLTLDAAASFIVRRAGLMQSLKQRGGMMAVRLSAANVSERIADTSISIAAINGREDVVVAGPDADIDRLSAEFSAQGISARRLKVSHAFHSALMDPLLEELEAVAENCEARAPRVRFISTLSGDLLSGAPDPAYWRRHAREPVRFASALGVAIANGCDCFIEIGPRPLLVSLAGREAHESGLADGLFLASAREGESHPNSLMECLGALYLRGVDFNLEAAFRGPAALPAALPSYPFDRRSYWLEYRDQHEGPSPQLPQMRKQDESAELSLSRLTWTEAVLPQNDPAPAPRLYLIEGGGAAGRAVAESCAEVGVIASDAEALPAAASGDSILVWLGALAAHEAPQPDALWRYIAYCQALYRARLTARIVVVTRGGQRDGTAAPAQAAFWGATRALAIECPDLQFLLVDVNAADDPARVLATIAPRLSDIIPQEDMLAWDGAQWLSPRLEAVPAFEAQPGPVGTDGTYLICGGLGALGGHVLDWLVACGVRDIIVTGRGEPGSRARSTFQRYGQAGVDIRYVRADVANETDMRNLFREIDESARALRGVFHCAGIGRFDTIDAIDEAAFREATQAKADGSWILHCLTCDRSDVEHFVVFTSIAGIWGSRFQIHYGAANAYQDALARLRRARGLPALAIAWGAWGGGAGLSEVDDSLLQYLHRAGISRFEPQRAITTLAGLIATPGNWIAAEVDWRRFAPLYRTFGRSDLLARLAPATEATASRSEDCPDWTRLSAADRRCVLESFVRTTIATVLRIDAGEMHDDVELIKHGLDSILVMDFARACRQKLGVDCALRAIFESATPGGLVDYLEGLAASCERTHEEATVDQIVPDLASRHEPFPLTDLQYAYWAGRDPQFTLGNVSCHAYLESEIVGAFDLARLEAAWNLLIARHDALRLVIDDHGMQRILAEVPRYQFRLVDLTTADAAVVDDHLSAWREEMSHQVLDSTSWPMFDLRASKLLDGRTRLHFSIDMLINDVASSQTLWSELGRVYRAGSIEAAGLEPFTISFRDYVVAKANPSPSRQAIRQRDWAYWMERLPLLPPPPQLPLAVNPEQVARPRFVRHAARCDQAQWSELRRRARSFGVTPATLLIGVFGEVLAAWSDQLDFTLNLTIFDRLQNHPDVPRLVGDFTCVTLLAVDCREPMPLAARLQTIQKRMLEDLEHRSVSAVEVLREKNRGNDRLVGAPVVFTSQLGMHDPTKGTSDGDPLGQVVYGITQTPQVWLDYQAAELDDGLLLNWDVVEGLFPEGVIEAMFKANADLLAALATADDAWTRAAGALLPQSQREVRRHVNATKSELPLDTLDNLFFETAAREPDRIAVIAGDTMVSYGELASWSRRLATRLRAEGIRPGDRVAVVISKGPEQAAACLAILSQGGVYVPLDPAMPTARMAKVVAGSGIGIVLVQQYRDDCVAELGVRVLVADLVECRGCEETEAAPGRSLNDEAYVIYTSGSTGTPKGVVIDHRGAANTVLDVNRRFGVGPDDRVFGFSALGFDLSVYDLFGTFAAGATLVLPEADGTHDPRHWSDLVQRYGVSVWNSVPAVFDLLLDETNADLASLRLVLLSGDWIPLKLPTRLRDRVQTARLIALGGATEASIWSNWFEVRRVEPHWRSIPYGFPLSNQSYRVLDPALRDRPDWVVGDLYIGGVGVALGYDGDAERTADAFIVHPDGERLYRTGDLARYWPDGTIEFLGRRDGQVKIAGHRIELGEIESALTSHHEVLDAVVDVVGAAEGSRRLVAWVSLGDDGDDLQTTVVAEAATVERNGKDLGRAFATSWEASPWGNDELADFWGWQELIARQCVRDLLASQSAFGNSDRPYTLPGLERSLGLTEKYRALLPRWLSLLETSGELRRNGGDWFGQLAGSDWDLIALQAGRFGVPPAVIARLRDSADRRHAVLRGEESALAVFYDEGSGLSPEQLAKLHPCATRIYADVGCQLARIAAESDRPLRILELGARAGEATREWLAAAAAAPIEVTITDPSSLLLDDARARQPDAAASIWRVFDPDRSPTAQGFVEHEFDVIVAFNALHRSDDVNRVLSNCRRLLRPAGLLIGVELTINSPLLDVTVALIESGFDQLQDLRRGRGAPLLSGEEWRGCLQAAGFADVAAVTPAADAGLYVLAARNSDRVKVFEPDKAVAFLERHLPAYMVPRQIVRLDGMPLSPNGKVDRKRLPRPDQTGQMPKHGQTEAPRTSTECKLAEIWSELLGTKAVGRDSSFFEGGGDSLIAVRMVERVRSRLGRRLALRDVFAAPVLYQLAERLDGDADVADVVSRKRLASDIAARHDPFPLTDVQQAYWIGRQGLFPLGGVSTHLYVEIDVKKLPLGRLEKAWNRLVRRHDMLRAVIDERGMQRVLQHTPVYHFLGADLSDADQCEIQNWLERQRADMSHRVYDASVWPLFEIRAARLSESVRLLISIDNLVCDGRSMVLLLHEWAMLARDPDRDLAPLEIGFRDVVLHLVSEQDGAQARRALDYWIDRIGSLPSSPNLPLIGDPAALTPPRFRRLEAVLDAPMWQALRSRTVAAGLTPNAVLLTAYGMSLRAGGGGDRFTLNLTLFQRPELHPQIDDIVGDFTSLLLVAFEERSGDTFTEQARRLQERLWIDLDHADVSAVRVIREAARRGGNIQALAAPVVFTSGIGVDGAASGLGGAALGELTWGITQTPQVWIDHQVVERDGRLVFNWDYVDGLFAQPWIEAVFGGYRDLLVDLAQQAEAWEIPTSRLVPGLDTTLVGHATRAHGPQIGQPAAKAVVISVGAGRDMEGCVSEAFARELSRDDIDPARNVFELGVSSLVLIRIHQRLRRDLGCDFPVVTMFEHPTICGLARYLSGAAASAERHQVDERLAARQRNAKRRRPSMHDGSASIY</sequence>
<dbReference type="GO" id="GO:0004312">
    <property type="term" value="F:fatty acid synthase activity"/>
    <property type="evidence" value="ECO:0007669"/>
    <property type="project" value="TreeGrafter"/>
</dbReference>
<evidence type="ECO:0000259" key="17">
    <source>
        <dbReference type="PROSITE" id="PS50075"/>
    </source>
</evidence>
<dbReference type="Pfam" id="PF00698">
    <property type="entry name" value="Acyl_transf_1"/>
    <property type="match status" value="1"/>
</dbReference>
<dbReference type="FunFam" id="1.10.1200.10:FF:000016">
    <property type="entry name" value="Non-ribosomal peptide synthase"/>
    <property type="match status" value="1"/>
</dbReference>
<dbReference type="eggNOG" id="COG0318">
    <property type="taxonomic scope" value="Bacteria"/>
</dbReference>
<dbReference type="FunFam" id="3.40.50.12780:FF:000012">
    <property type="entry name" value="Non-ribosomal peptide synthetase"/>
    <property type="match status" value="1"/>
</dbReference>
<dbReference type="InterPro" id="IPR018201">
    <property type="entry name" value="Ketoacyl_synth_AS"/>
</dbReference>
<evidence type="ECO:0000256" key="15">
    <source>
        <dbReference type="ARBA" id="ARBA00079103"/>
    </source>
</evidence>
<dbReference type="FunFam" id="3.30.559.30:FF:000006">
    <property type="entry name" value="Yersiniabactin polyketide/non-ribosomal peptide synthetase"/>
    <property type="match status" value="2"/>
</dbReference>
<evidence type="ECO:0000256" key="6">
    <source>
        <dbReference type="ARBA" id="ARBA00022598"/>
    </source>
</evidence>
<dbReference type="PROSITE" id="PS50075">
    <property type="entry name" value="CARRIER"/>
    <property type="match status" value="4"/>
</dbReference>
<keyword evidence="6" id="KW-0436">Ligase</keyword>
<dbReference type="OrthoDB" id="9778690at2"/>
<dbReference type="InterPro" id="IPR016036">
    <property type="entry name" value="Malonyl_transacylase_ACP-bd"/>
</dbReference>
<dbReference type="GO" id="GO:0006633">
    <property type="term" value="P:fatty acid biosynthetic process"/>
    <property type="evidence" value="ECO:0007669"/>
    <property type="project" value="InterPro"/>
</dbReference>
<name>Q212V5_RHOPB</name>
<dbReference type="SMART" id="SM00823">
    <property type="entry name" value="PKS_PP"/>
    <property type="match status" value="4"/>
</dbReference>
<comment type="similarity">
    <text evidence="12">In the C-terminal section; belongs to the NRP synthetase family.</text>
</comment>
<dbReference type="FunFam" id="3.30.559.10:FF:000023">
    <property type="entry name" value="Non-ribosomal peptide synthetase"/>
    <property type="match status" value="2"/>
</dbReference>
<dbReference type="PANTHER" id="PTHR43775">
    <property type="entry name" value="FATTY ACID SYNTHASE"/>
    <property type="match status" value="1"/>
</dbReference>
<proteinExistence type="inferred from homology"/>
<evidence type="ECO:0000256" key="10">
    <source>
        <dbReference type="ARBA" id="ARBA00023098"/>
    </source>
</evidence>
<dbReference type="Pfam" id="PF00668">
    <property type="entry name" value="Condensation"/>
    <property type="match status" value="2"/>
</dbReference>
<dbReference type="EC" id="6.2.1.69" evidence="14"/>
<evidence type="ECO:0000256" key="9">
    <source>
        <dbReference type="ARBA" id="ARBA00022832"/>
    </source>
</evidence>
<dbReference type="GO" id="GO:0071766">
    <property type="term" value="P:Actinobacterium-type cell wall biogenesis"/>
    <property type="evidence" value="ECO:0007669"/>
    <property type="project" value="UniProtKB-ARBA"/>
</dbReference>
<dbReference type="Gene3D" id="3.30.559.30">
    <property type="entry name" value="Nonribosomal peptide synthetase, condensation domain"/>
    <property type="match status" value="2"/>
</dbReference>
<keyword evidence="7" id="KW-0808">Transferase</keyword>
<dbReference type="InterPro" id="IPR013217">
    <property type="entry name" value="Methyltransf_12"/>
</dbReference>
<comment type="pathway">
    <text evidence="2">Siderophore biosynthesis.</text>
</comment>
<evidence type="ECO:0000313" key="19">
    <source>
        <dbReference type="EMBL" id="ABD88581.1"/>
    </source>
</evidence>
<dbReference type="InterPro" id="IPR010071">
    <property type="entry name" value="AA_adenyl_dom"/>
</dbReference>
<evidence type="ECO:0000259" key="18">
    <source>
        <dbReference type="PROSITE" id="PS52004"/>
    </source>
</evidence>
<dbReference type="SUPFAM" id="SSF55048">
    <property type="entry name" value="Probable ACP-binding domain of malonyl-CoA ACP transacylase"/>
    <property type="match status" value="1"/>
</dbReference>
<dbReference type="CDD" id="cd02440">
    <property type="entry name" value="AdoMet_MTases"/>
    <property type="match status" value="1"/>
</dbReference>
<evidence type="ECO:0000256" key="11">
    <source>
        <dbReference type="ARBA" id="ARBA00023268"/>
    </source>
</evidence>
<dbReference type="SUPFAM" id="SSF53335">
    <property type="entry name" value="S-adenosyl-L-methionine-dependent methyltransferases"/>
    <property type="match status" value="1"/>
</dbReference>
<keyword evidence="10" id="KW-0443">Lipid metabolism</keyword>
<dbReference type="Pfam" id="PF16197">
    <property type="entry name" value="KAsynt_C_assoc"/>
    <property type="match status" value="1"/>
</dbReference>
<dbReference type="Gene3D" id="3.30.300.30">
    <property type="match status" value="2"/>
</dbReference>
<dbReference type="Pfam" id="PF00501">
    <property type="entry name" value="AMP-binding"/>
    <property type="match status" value="2"/>
</dbReference>
<dbReference type="Gene3D" id="3.40.366.10">
    <property type="entry name" value="Malonyl-Coenzyme A Acyl Carrier Protein, domain 2"/>
    <property type="match status" value="1"/>
</dbReference>
<dbReference type="FunFam" id="3.40.50.12780:FF:000013">
    <property type="entry name" value="Long-chain-fatty-acid--AMP ligase FadD32"/>
    <property type="match status" value="1"/>
</dbReference>
<dbReference type="CDD" id="cd12114">
    <property type="entry name" value="A_NRPS_TlmIV_like"/>
    <property type="match status" value="1"/>
</dbReference>
<feature type="domain" description="Carrier" evidence="17">
    <location>
        <begin position="2041"/>
        <end position="2118"/>
    </location>
</feature>
<gene>
    <name evidence="19" type="ordered locus">RPC_3036</name>
</gene>
<dbReference type="InterPro" id="IPR001227">
    <property type="entry name" value="Ac_transferase_dom_sf"/>
</dbReference>
<dbReference type="InterPro" id="IPR006162">
    <property type="entry name" value="Ppantetheine_attach_site"/>
</dbReference>
<dbReference type="SMART" id="SM00822">
    <property type="entry name" value="PKS_KR"/>
    <property type="match status" value="1"/>
</dbReference>
<keyword evidence="4" id="KW-0596">Phosphopantetheine</keyword>
<dbReference type="CDD" id="cd05931">
    <property type="entry name" value="FAAL"/>
    <property type="match status" value="1"/>
</dbReference>
<feature type="domain" description="Ketosynthase family 3 (KS3)" evidence="18">
    <location>
        <begin position="693"/>
        <end position="1111"/>
    </location>
</feature>
<dbReference type="NCBIfam" id="TIGR01733">
    <property type="entry name" value="AA-adenyl-dom"/>
    <property type="match status" value="1"/>
</dbReference>
<feature type="domain" description="Carrier" evidence="17">
    <location>
        <begin position="600"/>
        <end position="675"/>
    </location>
</feature>
<dbReference type="GO" id="GO:0016874">
    <property type="term" value="F:ligase activity"/>
    <property type="evidence" value="ECO:0007669"/>
    <property type="project" value="UniProtKB-KW"/>
</dbReference>
<feature type="region of interest" description="Disordered" evidence="16">
    <location>
        <begin position="4146"/>
        <end position="4165"/>
    </location>
</feature>
<evidence type="ECO:0000256" key="4">
    <source>
        <dbReference type="ARBA" id="ARBA00022450"/>
    </source>
</evidence>
<dbReference type="InterPro" id="IPR016035">
    <property type="entry name" value="Acyl_Trfase/lysoPLipase"/>
</dbReference>
<feature type="domain" description="Carrier" evidence="17">
    <location>
        <begin position="3493"/>
        <end position="3568"/>
    </location>
</feature>
<dbReference type="Gene3D" id="3.30.559.10">
    <property type="entry name" value="Chloramphenicol acetyltransferase-like domain"/>
    <property type="match status" value="2"/>
</dbReference>
<dbReference type="SUPFAM" id="SSF47336">
    <property type="entry name" value="ACP-like"/>
    <property type="match status" value="4"/>
</dbReference>
<dbReference type="InterPro" id="IPR036291">
    <property type="entry name" value="NAD(P)-bd_dom_sf"/>
</dbReference>
<dbReference type="Gene3D" id="3.40.47.10">
    <property type="match status" value="1"/>
</dbReference>
<dbReference type="Pfam" id="PF02801">
    <property type="entry name" value="Ketoacyl-synt_C"/>
    <property type="match status" value="1"/>
</dbReference>
<keyword evidence="9" id="KW-0276">Fatty acid metabolism</keyword>
<dbReference type="InterPro" id="IPR000873">
    <property type="entry name" value="AMP-dep_synth/lig_dom"/>
</dbReference>